<dbReference type="RefSeq" id="XP_028276472.1">
    <property type="nucleotide sequence ID" value="XM_028420671.1"/>
</dbReference>
<name>A0A6P7JHY0_9TELE</name>
<feature type="compositionally biased region" description="Basic and acidic residues" evidence="1">
    <location>
        <begin position="355"/>
        <end position="364"/>
    </location>
</feature>
<feature type="compositionally biased region" description="Low complexity" evidence="1">
    <location>
        <begin position="161"/>
        <end position="175"/>
    </location>
</feature>
<keyword evidence="2" id="KW-1185">Reference proteome</keyword>
<protein>
    <submittedName>
        <fullName evidence="3">Uncharacterized protein LOC114445548</fullName>
    </submittedName>
</protein>
<dbReference type="Proteomes" id="UP000515145">
    <property type="component" value="Chromosome 13"/>
</dbReference>
<feature type="compositionally biased region" description="Basic and acidic residues" evidence="1">
    <location>
        <begin position="435"/>
        <end position="447"/>
    </location>
</feature>
<dbReference type="InParanoid" id="A0A6P7JHY0"/>
<evidence type="ECO:0000256" key="1">
    <source>
        <dbReference type="SAM" id="MobiDB-lite"/>
    </source>
</evidence>
<sequence length="868" mass="94532">MRPTTSTMLQQNNNNNYPCLSGSTQEMLQKCSRASLPFPSRLELGLGDLPLIRGLRAWALCSKSRRKAGSLLGGGQAPTAPPVGRGSSTSCPRPADVYLSEEWGRMGYGLPLGLDARQAGIGALVTVATLKTSEGSGKTQTQCLFLRTEKGSCLYSTSKPSSGVTTSTASSVVGGWLRGKTGGGRDAPAGRRDSGPTPPAQTGANRVRVRSGRRWRKSGNTAGLEKTGVSRERQQRSREDPAVEERQEEQDKGGLDYKHFPSPQQDSRRVRCCHNASPKSCTQCGSRAQRKESQDDQEGGESPQRGLTGEAKGMKEEKGRLCKSPDLESNHRDGCEVEDMREAESNEGLQTQTSHSEDGEDVKTDTGSNDFIHSELSDDFKSGHNTVHVRNVGEEVAASVNGFSEMEDEEKFLVPSSCCEDSTPETSLPVGGNIADHEPEHLGKEADPGVMVSKLILQDEDNTVNENTLFKNEELQREEEESSPLRHRDPSEADGGNNCRTAESEQSDEEEKTEERLNPELQDEAGDGQGEVSYASKDGRRLEDDGQTSITHVEPDVADIACAGPSTSFALANPAPSLPPLGSMATGLPCLEAEKESEATAGDQEEGGQPGKRRNRRELEEQGEEERSSTVATEDRREEEVEEEEEEEDEFGVFMQAEGEPAWSEEFTMSASVPCGSRESVALGNHAITSESASCAPAWTDNPFHQPDDAWAAFPQDSLDEGRDVAEQWWPNSAVEERRDRLSSNQNLAAIFAEAFPPLPASPSSDPCDLSTVPTLTQLLRGTASQDQGLLDSFHDLNKMIGQRYKRANGVSRDLLLKTLHLEQPESRPAPWTSNRRLSPGLPSANQHAQNAAAKRRLSYDYNRNIME</sequence>
<feature type="compositionally biased region" description="Polar residues" evidence="1">
    <location>
        <begin position="277"/>
        <end position="286"/>
    </location>
</feature>
<feature type="region of interest" description="Disordered" evidence="1">
    <location>
        <begin position="156"/>
        <end position="383"/>
    </location>
</feature>
<feature type="compositionally biased region" description="Gly residues" evidence="1">
    <location>
        <begin position="176"/>
        <end position="185"/>
    </location>
</feature>
<feature type="compositionally biased region" description="Basic and acidic residues" evidence="1">
    <location>
        <begin position="372"/>
        <end position="382"/>
    </location>
</feature>
<feature type="region of interest" description="Disordered" evidence="1">
    <location>
        <begin position="826"/>
        <end position="857"/>
    </location>
</feature>
<dbReference type="OrthoDB" id="8965081at2759"/>
<dbReference type="GeneID" id="114445548"/>
<feature type="compositionally biased region" description="Basic and acidic residues" evidence="1">
    <location>
        <begin position="617"/>
        <end position="639"/>
    </location>
</feature>
<dbReference type="AlphaFoldDB" id="A0A6P7JHY0"/>
<feature type="region of interest" description="Disordered" evidence="1">
    <location>
        <begin position="416"/>
        <end position="554"/>
    </location>
</feature>
<gene>
    <name evidence="3" type="primary">LOC114445548</name>
</gene>
<evidence type="ECO:0000313" key="2">
    <source>
        <dbReference type="Proteomes" id="UP000515145"/>
    </source>
</evidence>
<evidence type="ECO:0000313" key="3">
    <source>
        <dbReference type="RefSeq" id="XP_028276472.1"/>
    </source>
</evidence>
<feature type="region of interest" description="Disordered" evidence="1">
    <location>
        <begin position="566"/>
        <end position="653"/>
    </location>
</feature>
<feature type="compositionally biased region" description="Basic and acidic residues" evidence="1">
    <location>
        <begin position="228"/>
        <end position="259"/>
    </location>
</feature>
<proteinExistence type="predicted"/>
<feature type="compositionally biased region" description="Acidic residues" evidence="1">
    <location>
        <begin position="640"/>
        <end position="651"/>
    </location>
</feature>
<accession>A0A6P7JHY0</accession>
<feature type="compositionally biased region" description="Basic residues" evidence="1">
    <location>
        <begin position="207"/>
        <end position="217"/>
    </location>
</feature>
<organism evidence="2 3">
    <name type="scientific">Parambassis ranga</name>
    <name type="common">Indian glassy fish</name>
    <dbReference type="NCBI Taxonomy" id="210632"/>
    <lineage>
        <taxon>Eukaryota</taxon>
        <taxon>Metazoa</taxon>
        <taxon>Chordata</taxon>
        <taxon>Craniata</taxon>
        <taxon>Vertebrata</taxon>
        <taxon>Euteleostomi</taxon>
        <taxon>Actinopterygii</taxon>
        <taxon>Neopterygii</taxon>
        <taxon>Teleostei</taxon>
        <taxon>Neoteleostei</taxon>
        <taxon>Acanthomorphata</taxon>
        <taxon>Ovalentaria</taxon>
        <taxon>Ambassidae</taxon>
        <taxon>Parambassis</taxon>
    </lineage>
</organism>
<feature type="compositionally biased region" description="Basic and acidic residues" evidence="1">
    <location>
        <begin position="312"/>
        <end position="344"/>
    </location>
</feature>
<reference evidence="3" key="1">
    <citation type="submission" date="2025-08" db="UniProtKB">
        <authorList>
            <consortium name="RefSeq"/>
        </authorList>
    </citation>
    <scope>IDENTIFICATION</scope>
</reference>
<feature type="region of interest" description="Disordered" evidence="1">
    <location>
        <begin position="68"/>
        <end position="93"/>
    </location>
</feature>